<reference evidence="2 3" key="1">
    <citation type="submission" date="2020-10" db="EMBL/GenBank/DDBJ databases">
        <title>Thermofilum lucidum 3507LT sp. nov. a novel member of Thermofilaceae family isolated from Chile hot spring, and proposal of description order Thermofilales.</title>
        <authorList>
            <person name="Zayulina K.S."/>
            <person name="Elcheninov A.G."/>
            <person name="Toshchakov S.V."/>
            <person name="Kublanov I.V."/>
        </authorList>
    </citation>
    <scope>NUCLEOTIDE SEQUENCE [LARGE SCALE GENOMIC DNA]</scope>
    <source>
        <strain evidence="2 3">3507LT</strain>
    </source>
</reference>
<feature type="transmembrane region" description="Helical" evidence="1">
    <location>
        <begin position="54"/>
        <end position="77"/>
    </location>
</feature>
<protein>
    <submittedName>
        <fullName evidence="2">Lysine exporter LysO family protein</fullName>
    </submittedName>
</protein>
<organism evidence="2 3">
    <name type="scientific">Infirmifilum lucidum</name>
    <dbReference type="NCBI Taxonomy" id="2776706"/>
    <lineage>
        <taxon>Archaea</taxon>
        <taxon>Thermoproteota</taxon>
        <taxon>Thermoprotei</taxon>
        <taxon>Thermofilales</taxon>
        <taxon>Thermofilaceae</taxon>
        <taxon>Infirmifilum</taxon>
    </lineage>
</organism>
<dbReference type="Pfam" id="PF03956">
    <property type="entry name" value="Lys_export"/>
    <property type="match status" value="1"/>
</dbReference>
<dbReference type="EMBL" id="CP062310">
    <property type="protein sequence ID" value="QOJ79206.1"/>
    <property type="molecule type" value="Genomic_DNA"/>
</dbReference>
<sequence length="289" mass="30339">MELGLTGILVAFAASIALSKVLKIRVPEPVFKAAVVLLVFTISLWASTNGVAPLIYSMAVSVAMLALLVAVLIPLGLLVDNDSGVDRGGKVEVRADPLLLSAIATGWLAGFLLDGTYSAIISSIVTLEVYAVIIVTGLTVAETVSTDTIRRSGALAFKTVFLSIVSAVIVGLLASWALNLPLGVALAIMLGLGWYSFTGPFVAQAYGPVWGFTAFLTNVLREQIAFVLVPLLKRPKVSMVSIGGATTMDNTLPVYVYTYGEEASVVSLIHGFLLTLLVPLLESIVTSAL</sequence>
<dbReference type="GeneID" id="59148574"/>
<dbReference type="InterPro" id="IPR005642">
    <property type="entry name" value="LysO"/>
</dbReference>
<feature type="transmembrane region" description="Helical" evidence="1">
    <location>
        <begin position="153"/>
        <end position="173"/>
    </location>
</feature>
<feature type="transmembrane region" description="Helical" evidence="1">
    <location>
        <begin position="29"/>
        <end position="47"/>
    </location>
</feature>
<keyword evidence="1" id="KW-0472">Membrane</keyword>
<keyword evidence="3" id="KW-1185">Reference proteome</keyword>
<evidence type="ECO:0000313" key="2">
    <source>
        <dbReference type="EMBL" id="QOJ79206.1"/>
    </source>
</evidence>
<feature type="transmembrane region" description="Helical" evidence="1">
    <location>
        <begin position="120"/>
        <end position="141"/>
    </location>
</feature>
<dbReference type="PANTHER" id="PTHR35804">
    <property type="entry name" value="LYSINE EXPORTER LYSO"/>
    <property type="match status" value="1"/>
</dbReference>
<evidence type="ECO:0000256" key="1">
    <source>
        <dbReference type="SAM" id="Phobius"/>
    </source>
</evidence>
<accession>A0A7L9FJZ7</accession>
<keyword evidence="1" id="KW-0812">Transmembrane</keyword>
<feature type="transmembrane region" description="Helical" evidence="1">
    <location>
        <begin position="209"/>
        <end position="232"/>
    </location>
</feature>
<gene>
    <name evidence="2" type="ORF">IG193_01720</name>
</gene>
<dbReference type="InParanoid" id="A0A7L9FJZ7"/>
<proteinExistence type="predicted"/>
<name>A0A7L9FJZ7_9CREN</name>
<dbReference type="KEGG" id="thel:IG193_01720"/>
<dbReference type="RefSeq" id="WP_192819178.1">
    <property type="nucleotide sequence ID" value="NZ_CP062310.1"/>
</dbReference>
<dbReference type="PANTHER" id="PTHR35804:SF1">
    <property type="entry name" value="LYSINE EXPORTER LYSO"/>
    <property type="match status" value="1"/>
</dbReference>
<dbReference type="GO" id="GO:0015661">
    <property type="term" value="F:L-lysine efflux transmembrane transporter activity"/>
    <property type="evidence" value="ECO:0007669"/>
    <property type="project" value="InterPro"/>
</dbReference>
<feature type="transmembrane region" description="Helical" evidence="1">
    <location>
        <begin position="180"/>
        <end position="197"/>
    </location>
</feature>
<dbReference type="AlphaFoldDB" id="A0A7L9FJZ7"/>
<keyword evidence="1" id="KW-1133">Transmembrane helix</keyword>
<dbReference type="Proteomes" id="UP000594121">
    <property type="component" value="Chromosome"/>
</dbReference>
<evidence type="ECO:0000313" key="3">
    <source>
        <dbReference type="Proteomes" id="UP000594121"/>
    </source>
</evidence>
<dbReference type="GO" id="GO:0005886">
    <property type="term" value="C:plasma membrane"/>
    <property type="evidence" value="ECO:0007669"/>
    <property type="project" value="TreeGrafter"/>
</dbReference>
<feature type="transmembrane region" description="Helical" evidence="1">
    <location>
        <begin position="97"/>
        <end position="113"/>
    </location>
</feature>